<dbReference type="Proteomes" id="UP001209878">
    <property type="component" value="Unassembled WGS sequence"/>
</dbReference>
<dbReference type="Gene3D" id="3.30.420.610">
    <property type="entry name" value="LOTUS domain-like"/>
    <property type="match status" value="1"/>
</dbReference>
<feature type="region of interest" description="Disordered" evidence="1">
    <location>
        <begin position="86"/>
        <end position="143"/>
    </location>
</feature>
<evidence type="ECO:0000313" key="4">
    <source>
        <dbReference type="Proteomes" id="UP001209878"/>
    </source>
</evidence>
<dbReference type="Pfam" id="PF12872">
    <property type="entry name" value="OST-HTH"/>
    <property type="match status" value="1"/>
</dbReference>
<reference evidence="3" key="1">
    <citation type="journal article" date="2023" name="Mol. Biol. Evol.">
        <title>Third-Generation Sequencing Reveals the Adaptive Role of the Epigenome in Three Deep-Sea Polychaetes.</title>
        <authorList>
            <person name="Perez M."/>
            <person name="Aroh O."/>
            <person name="Sun Y."/>
            <person name="Lan Y."/>
            <person name="Juniper S.K."/>
            <person name="Young C.R."/>
            <person name="Angers B."/>
            <person name="Qian P.Y."/>
        </authorList>
    </citation>
    <scope>NUCLEOTIDE SEQUENCE</scope>
    <source>
        <strain evidence="3">R07B-5</strain>
    </source>
</reference>
<dbReference type="CDD" id="cd09972">
    <property type="entry name" value="LOTUS_TDRD_OSKAR"/>
    <property type="match status" value="1"/>
</dbReference>
<protein>
    <recommendedName>
        <fullName evidence="2">HTH OST-type domain-containing protein</fullName>
    </recommendedName>
</protein>
<name>A0AAD9UG33_RIDPI</name>
<feature type="domain" description="HTH OST-type" evidence="2">
    <location>
        <begin position="4"/>
        <end position="77"/>
    </location>
</feature>
<dbReference type="PROSITE" id="PS51644">
    <property type="entry name" value="HTH_OST"/>
    <property type="match status" value="1"/>
</dbReference>
<organism evidence="3 4">
    <name type="scientific">Ridgeia piscesae</name>
    <name type="common">Tubeworm</name>
    <dbReference type="NCBI Taxonomy" id="27915"/>
    <lineage>
        <taxon>Eukaryota</taxon>
        <taxon>Metazoa</taxon>
        <taxon>Spiralia</taxon>
        <taxon>Lophotrochozoa</taxon>
        <taxon>Annelida</taxon>
        <taxon>Polychaeta</taxon>
        <taxon>Sedentaria</taxon>
        <taxon>Canalipalpata</taxon>
        <taxon>Sabellida</taxon>
        <taxon>Siboglinidae</taxon>
        <taxon>Ridgeia</taxon>
    </lineage>
</organism>
<accession>A0AAD9UG33</accession>
<keyword evidence="4" id="KW-1185">Reference proteome</keyword>
<proteinExistence type="predicted"/>
<dbReference type="EMBL" id="JAODUO010000146">
    <property type="protein sequence ID" value="KAK2188029.1"/>
    <property type="molecule type" value="Genomic_DNA"/>
</dbReference>
<comment type="caution">
    <text evidence="3">The sequence shown here is derived from an EMBL/GenBank/DDBJ whole genome shotgun (WGS) entry which is preliminary data.</text>
</comment>
<sequence>MSLLKQETKRQIRALLLSAPKGLTVLGIQDDFQIMLGKTLPFRELGYPTAEELLRDFPDVVRVSCVGEEVMLRGISDTSTEHIERMVSRQKVSSKKTKHRRHNAHLKRKGAPPTAPDPACPGRSKLPSPSPRPRSRTGDRTFRSNYQYRSYLPPWAWPRSYRPTTTYTAGNLPDTWRTYSEYDRLTTRTKQPTRPMAMKEIDIAPIVHHQNTPCGVTVNDRDTAGDFGYYVGEQLGFLPDTEAKELLKLDIQRLLMRRNFAERHHVQVQAAETVNGDYRKRKWCVHVVRPERLSSLLPMSR</sequence>
<gene>
    <name evidence="3" type="ORF">NP493_146g01024</name>
</gene>
<feature type="compositionally biased region" description="Basic residues" evidence="1">
    <location>
        <begin position="92"/>
        <end position="110"/>
    </location>
</feature>
<evidence type="ECO:0000259" key="2">
    <source>
        <dbReference type="PROSITE" id="PS51644"/>
    </source>
</evidence>
<dbReference type="InterPro" id="IPR025605">
    <property type="entry name" value="OST-HTH/LOTUS_dom"/>
</dbReference>
<evidence type="ECO:0000256" key="1">
    <source>
        <dbReference type="SAM" id="MobiDB-lite"/>
    </source>
</evidence>
<evidence type="ECO:0000313" key="3">
    <source>
        <dbReference type="EMBL" id="KAK2188029.1"/>
    </source>
</evidence>
<dbReference type="AlphaFoldDB" id="A0AAD9UG33"/>
<dbReference type="InterPro" id="IPR041966">
    <property type="entry name" value="LOTUS-like"/>
</dbReference>